<name>A0A9D2PZN9_9MICO</name>
<proteinExistence type="predicted"/>
<organism evidence="2 3">
    <name type="scientific">Candidatus Brachybacterium intestinipullorum</name>
    <dbReference type="NCBI Taxonomy" id="2838512"/>
    <lineage>
        <taxon>Bacteria</taxon>
        <taxon>Bacillati</taxon>
        <taxon>Actinomycetota</taxon>
        <taxon>Actinomycetes</taxon>
        <taxon>Micrococcales</taxon>
        <taxon>Dermabacteraceae</taxon>
        <taxon>Brachybacterium</taxon>
    </lineage>
</organism>
<keyword evidence="1" id="KW-1133">Transmembrane helix</keyword>
<keyword evidence="1" id="KW-0472">Membrane</keyword>
<accession>A0A9D2PZN9</accession>
<evidence type="ECO:0000313" key="3">
    <source>
        <dbReference type="Proteomes" id="UP000823854"/>
    </source>
</evidence>
<dbReference type="Proteomes" id="UP000823854">
    <property type="component" value="Unassembled WGS sequence"/>
</dbReference>
<protein>
    <submittedName>
        <fullName evidence="2">Uncharacterized protein</fullName>
    </submittedName>
</protein>
<evidence type="ECO:0000256" key="1">
    <source>
        <dbReference type="SAM" id="Phobius"/>
    </source>
</evidence>
<reference evidence="2" key="2">
    <citation type="submission" date="2021-04" db="EMBL/GenBank/DDBJ databases">
        <authorList>
            <person name="Gilroy R."/>
        </authorList>
    </citation>
    <scope>NUCLEOTIDE SEQUENCE</scope>
    <source>
        <strain evidence="2">CHK130-7132</strain>
    </source>
</reference>
<evidence type="ECO:0000313" key="2">
    <source>
        <dbReference type="EMBL" id="HJC69203.1"/>
    </source>
</evidence>
<feature type="transmembrane region" description="Helical" evidence="1">
    <location>
        <begin position="14"/>
        <end position="36"/>
    </location>
</feature>
<reference evidence="2" key="1">
    <citation type="journal article" date="2021" name="PeerJ">
        <title>Extensive microbial diversity within the chicken gut microbiome revealed by metagenomics and culture.</title>
        <authorList>
            <person name="Gilroy R."/>
            <person name="Ravi A."/>
            <person name="Getino M."/>
            <person name="Pursley I."/>
            <person name="Horton D.L."/>
            <person name="Alikhan N.F."/>
            <person name="Baker D."/>
            <person name="Gharbi K."/>
            <person name="Hall N."/>
            <person name="Watson M."/>
            <person name="Adriaenssens E.M."/>
            <person name="Foster-Nyarko E."/>
            <person name="Jarju S."/>
            <person name="Secka A."/>
            <person name="Antonio M."/>
            <person name="Oren A."/>
            <person name="Chaudhuri R.R."/>
            <person name="La Ragione R."/>
            <person name="Hildebrand F."/>
            <person name="Pallen M.J."/>
        </authorList>
    </citation>
    <scope>NUCLEOTIDE SEQUENCE</scope>
    <source>
        <strain evidence="2">CHK130-7132</strain>
    </source>
</reference>
<keyword evidence="1" id="KW-0812">Transmembrane</keyword>
<sequence>MYAWLFRHLPGPRWVRILLSVLLLAAVVVALFGWVFPALAPHLPLDDGTVGAAPPPR</sequence>
<dbReference type="AlphaFoldDB" id="A0A9D2PZN9"/>
<gene>
    <name evidence="2" type="ORF">H9932_05945</name>
</gene>
<comment type="caution">
    <text evidence="2">The sequence shown here is derived from an EMBL/GenBank/DDBJ whole genome shotgun (WGS) entry which is preliminary data.</text>
</comment>
<dbReference type="EMBL" id="DWWC01000110">
    <property type="protein sequence ID" value="HJC69203.1"/>
    <property type="molecule type" value="Genomic_DNA"/>
</dbReference>